<accession>A0A3N2DZQ9</accession>
<sequence>MQLMNQNECVSNNNIKLIDLITLLATTTVPGAKTTPLDNLPIRSGSVEVYRQCNHQALYSCLTDSYPLSYHWLGEQAFYQLCNDFIHTHNSDHWDLNQYPLGFRQYLKRQQPTLDQRKGLDAHRQLTCIAEVDATLHAYYYGYPFPLPPHNGAPSLNLERLAKLGAEQLQSLRFTAQPQMRLLMIDDAVSDFIQQHKSIDRSLLTQAQARRLVVSRQGLHNQLCFVEDDFYYFLQQLISGQPLVHCLDDLAQTPFAKSLKPNALLIALERGWLIDYDSDEAENNNSPQLPHTLPHRKN</sequence>
<evidence type="ECO:0000313" key="3">
    <source>
        <dbReference type="Proteomes" id="UP000275394"/>
    </source>
</evidence>
<dbReference type="Proteomes" id="UP000275394">
    <property type="component" value="Unassembled WGS sequence"/>
</dbReference>
<dbReference type="InterPro" id="IPR044922">
    <property type="entry name" value="DUF2063_N_sf"/>
</dbReference>
<protein>
    <submittedName>
        <fullName evidence="2">Putative DNA-binding protein</fullName>
    </submittedName>
</protein>
<proteinExistence type="predicted"/>
<dbReference type="GO" id="GO:0003677">
    <property type="term" value="F:DNA binding"/>
    <property type="evidence" value="ECO:0007669"/>
    <property type="project" value="UniProtKB-KW"/>
</dbReference>
<keyword evidence="2" id="KW-0238">DNA-binding</keyword>
<organism evidence="2 3">
    <name type="scientific">Sinobacterium caligoides</name>
    <dbReference type="NCBI Taxonomy" id="933926"/>
    <lineage>
        <taxon>Bacteria</taxon>
        <taxon>Pseudomonadati</taxon>
        <taxon>Pseudomonadota</taxon>
        <taxon>Gammaproteobacteria</taxon>
        <taxon>Cellvibrionales</taxon>
        <taxon>Spongiibacteraceae</taxon>
        <taxon>Sinobacterium</taxon>
    </lineage>
</organism>
<evidence type="ECO:0000313" key="2">
    <source>
        <dbReference type="EMBL" id="ROS05324.1"/>
    </source>
</evidence>
<reference evidence="2 3" key="1">
    <citation type="submission" date="2018-11" db="EMBL/GenBank/DDBJ databases">
        <title>Genomic Encyclopedia of Type Strains, Phase IV (KMG-IV): sequencing the most valuable type-strain genomes for metagenomic binning, comparative biology and taxonomic classification.</title>
        <authorList>
            <person name="Goeker M."/>
        </authorList>
    </citation>
    <scope>NUCLEOTIDE SEQUENCE [LARGE SCALE GENOMIC DNA]</scope>
    <source>
        <strain evidence="2 3">DSM 100316</strain>
    </source>
</reference>
<feature type="domain" description="Putative DNA-binding" evidence="1">
    <location>
        <begin position="46"/>
        <end position="107"/>
    </location>
</feature>
<evidence type="ECO:0000259" key="1">
    <source>
        <dbReference type="Pfam" id="PF09836"/>
    </source>
</evidence>
<dbReference type="EMBL" id="RKHR01000003">
    <property type="protein sequence ID" value="ROS05324.1"/>
    <property type="molecule type" value="Genomic_DNA"/>
</dbReference>
<dbReference type="InterPro" id="IPR018640">
    <property type="entry name" value="DUF2063"/>
</dbReference>
<keyword evidence="3" id="KW-1185">Reference proteome</keyword>
<dbReference type="AlphaFoldDB" id="A0A3N2DZQ9"/>
<comment type="caution">
    <text evidence="2">The sequence shown here is derived from an EMBL/GenBank/DDBJ whole genome shotgun (WGS) entry which is preliminary data.</text>
</comment>
<dbReference type="Gene3D" id="1.10.150.690">
    <property type="entry name" value="DUF2063"/>
    <property type="match status" value="1"/>
</dbReference>
<dbReference type="Pfam" id="PF09836">
    <property type="entry name" value="DUF2063"/>
    <property type="match status" value="1"/>
</dbReference>
<name>A0A3N2DZQ9_9GAMM</name>
<gene>
    <name evidence="2" type="ORF">EDC56_0854</name>
</gene>